<dbReference type="Proteomes" id="UP000067708">
    <property type="component" value="Chromosome"/>
</dbReference>
<keyword evidence="1" id="KW-0812">Transmembrane</keyword>
<protein>
    <submittedName>
        <fullName evidence="2">Uncharacterized protein</fullName>
    </submittedName>
</protein>
<keyword evidence="1" id="KW-0472">Membrane</keyword>
<organism evidence="2 3">
    <name type="scientific">Rhodoluna lacicola</name>
    <dbReference type="NCBI Taxonomy" id="529884"/>
    <lineage>
        <taxon>Bacteria</taxon>
        <taxon>Bacillati</taxon>
        <taxon>Actinomycetota</taxon>
        <taxon>Actinomycetes</taxon>
        <taxon>Micrococcales</taxon>
        <taxon>Microbacteriaceae</taxon>
        <taxon>Luna cluster</taxon>
        <taxon>Luna-1 subcluster</taxon>
        <taxon>Rhodoluna</taxon>
    </lineage>
</organism>
<dbReference type="AlphaFoldDB" id="A0A060JF36"/>
<dbReference type="KEGG" id="rla:Rhola_00005610"/>
<keyword evidence="3" id="KW-1185">Reference proteome</keyword>
<dbReference type="HOGENOM" id="CLU_2571572_0_0_11"/>
<feature type="transmembrane region" description="Helical" evidence="1">
    <location>
        <begin position="9"/>
        <end position="28"/>
    </location>
</feature>
<dbReference type="STRING" id="529884.Rhola_00005610"/>
<accession>A0A060JF36</accession>
<keyword evidence="1" id="KW-1133">Transmembrane helix</keyword>
<evidence type="ECO:0000256" key="1">
    <source>
        <dbReference type="SAM" id="Phobius"/>
    </source>
</evidence>
<name>A0A060JF36_9MICO</name>
<dbReference type="RefSeq" id="WP_038502203.1">
    <property type="nucleotide sequence ID" value="NZ_CP007490.1"/>
</dbReference>
<dbReference type="eggNOG" id="ENOG5030VVS">
    <property type="taxonomic scope" value="Bacteria"/>
</dbReference>
<evidence type="ECO:0000313" key="3">
    <source>
        <dbReference type="Proteomes" id="UP000067708"/>
    </source>
</evidence>
<reference evidence="2 3" key="1">
    <citation type="journal article" date="2014" name="Int. J. Syst. Evol. Microbiol.">
        <title>Rhodoluna lacicola gen. nov., sp. nov., a planktonic freshwater bacterium with stream-lined genome.</title>
        <authorList>
            <person name="Hahn M."/>
            <person name="Schmidt J."/>
            <person name="Taipale S.J."/>
            <person name="Doolittle W.F."/>
            <person name="Koll U."/>
        </authorList>
    </citation>
    <scope>NUCLEOTIDE SEQUENCE [LARGE SCALE GENOMIC DNA]</scope>
    <source>
        <strain evidence="2 3">MWH-Ta8</strain>
    </source>
</reference>
<feature type="transmembrane region" description="Helical" evidence="1">
    <location>
        <begin position="53"/>
        <end position="71"/>
    </location>
</feature>
<dbReference type="OrthoDB" id="9940510at2"/>
<sequence length="81" mass="8797">MAKIQNNSMAMVATVALVGVFASIIGLFDPSTCVDVQTEGWTSCESIARDRQIGSWVLLSLSLLGFGVSFVRRKKNASRIF</sequence>
<dbReference type="EMBL" id="CP007490">
    <property type="protein sequence ID" value="AIC47375.1"/>
    <property type="molecule type" value="Genomic_DNA"/>
</dbReference>
<proteinExistence type="predicted"/>
<gene>
    <name evidence="2" type="ORF">Rhola_00005610</name>
</gene>
<evidence type="ECO:0000313" key="2">
    <source>
        <dbReference type="EMBL" id="AIC47375.1"/>
    </source>
</evidence>